<organism evidence="1">
    <name type="scientific">marine metagenome</name>
    <dbReference type="NCBI Taxonomy" id="408172"/>
    <lineage>
        <taxon>unclassified sequences</taxon>
        <taxon>metagenomes</taxon>
        <taxon>ecological metagenomes</taxon>
    </lineage>
</organism>
<gene>
    <name evidence="1" type="ORF">METZ01_LOCUS336503</name>
</gene>
<evidence type="ECO:0000313" key="1">
    <source>
        <dbReference type="EMBL" id="SVC83649.1"/>
    </source>
</evidence>
<proteinExistence type="predicted"/>
<dbReference type="AlphaFoldDB" id="A0A382QDL2"/>
<dbReference type="EMBL" id="UINC01113798">
    <property type="protein sequence ID" value="SVC83649.1"/>
    <property type="molecule type" value="Genomic_DNA"/>
</dbReference>
<reference evidence="1" key="1">
    <citation type="submission" date="2018-05" db="EMBL/GenBank/DDBJ databases">
        <authorList>
            <person name="Lanie J.A."/>
            <person name="Ng W.-L."/>
            <person name="Kazmierczak K.M."/>
            <person name="Andrzejewski T.M."/>
            <person name="Davidsen T.M."/>
            <person name="Wayne K.J."/>
            <person name="Tettelin H."/>
            <person name="Glass J.I."/>
            <person name="Rusch D."/>
            <person name="Podicherti R."/>
            <person name="Tsui H.-C.T."/>
            <person name="Winkler M.E."/>
        </authorList>
    </citation>
    <scope>NUCLEOTIDE SEQUENCE</scope>
</reference>
<feature type="non-terminal residue" evidence="1">
    <location>
        <position position="42"/>
    </location>
</feature>
<accession>A0A382QDL2</accession>
<sequence>MSEVLNIEKIGQIRGNVISEISKSTSEDEVLKLRIKYLGRKG</sequence>
<name>A0A382QDL2_9ZZZZ</name>
<protein>
    <submittedName>
        <fullName evidence="1">Uncharacterized protein</fullName>
    </submittedName>
</protein>